<sequence length="576" mass="60732">MSGAPTLAEAPPRAFPGASCGADVVPGRVSRVLDVATELEQVCDGLLRLSALMQRIAVPGWQGRAARWCQHAISFDSRPVGRAGSVMAQAADHLRQHAAVLARAQQVAQDAVTADLQAARVTADWARAGAAGRDPMADTRMMLTEQVDRARTQVRASGADAAAALRSARDLAPQHSTLQRQLSRALDSAEDIDVGLVKGTADLLAPLLLTSVQQTVNPTGYRGDDAAQALRGAATHPGRTTRALLDLDTWDESKTVWGASLVPATLVTVATAGTGSAARLSTFAARVHSMAPGAEGLALRTAIREQRLYGREGLRVRDLTPYASEPSRIGTVTRLAPLDHAVAKAVARDAAHAEPGVTPRIERVADRLGGTREYPDTVLKGGASLNRKLAGDLAGASGRPAPVAGRVNDAVRYTIVYPDDVYVARSVQTVEQLRHEGFQVVEAKSFWGKERYQGLNITVRDPVSGRLLEVQTHTADSFRAGGETHADYDLYRDVGIDPERKAALERVIGDRYRLVPPPPGIGDLPAALARLGQDAPATSTAPGLLSHDPRAVAQNAAATLGATGATRASATPADEP</sequence>
<dbReference type="EMBL" id="JBHSRD010000002">
    <property type="protein sequence ID" value="MFC6006214.1"/>
    <property type="molecule type" value="Genomic_DNA"/>
</dbReference>
<organism evidence="3 4">
    <name type="scientific">Angustibacter luteus</name>
    <dbReference type="NCBI Taxonomy" id="658456"/>
    <lineage>
        <taxon>Bacteria</taxon>
        <taxon>Bacillati</taxon>
        <taxon>Actinomycetota</taxon>
        <taxon>Actinomycetes</taxon>
        <taxon>Kineosporiales</taxon>
        <taxon>Kineosporiaceae</taxon>
    </lineage>
</organism>
<feature type="domain" description="Putative T7SS secretion signal" evidence="2">
    <location>
        <begin position="23"/>
        <end position="122"/>
    </location>
</feature>
<evidence type="ECO:0000259" key="2">
    <source>
        <dbReference type="Pfam" id="PF21725"/>
    </source>
</evidence>
<evidence type="ECO:0000313" key="4">
    <source>
        <dbReference type="Proteomes" id="UP001596189"/>
    </source>
</evidence>
<gene>
    <name evidence="3" type="ORF">ACFQDO_03640</name>
</gene>
<dbReference type="Proteomes" id="UP001596189">
    <property type="component" value="Unassembled WGS sequence"/>
</dbReference>
<proteinExistence type="predicted"/>
<dbReference type="RefSeq" id="WP_345717067.1">
    <property type="nucleotide sequence ID" value="NZ_BAABFP010000005.1"/>
</dbReference>
<dbReference type="Pfam" id="PF21725">
    <property type="entry name" value="T7SS_signal"/>
    <property type="match status" value="1"/>
</dbReference>
<feature type="region of interest" description="Disordered" evidence="1">
    <location>
        <begin position="555"/>
        <end position="576"/>
    </location>
</feature>
<evidence type="ECO:0000256" key="1">
    <source>
        <dbReference type="SAM" id="MobiDB-lite"/>
    </source>
</evidence>
<comment type="caution">
    <text evidence="3">The sequence shown here is derived from an EMBL/GenBank/DDBJ whole genome shotgun (WGS) entry which is preliminary data.</text>
</comment>
<protein>
    <recommendedName>
        <fullName evidence="2">Putative T7SS secretion signal domain-containing protein</fullName>
    </recommendedName>
</protein>
<accession>A0ABW1JAQ0</accession>
<keyword evidence="4" id="KW-1185">Reference proteome</keyword>
<name>A0ABW1JAQ0_9ACTN</name>
<evidence type="ECO:0000313" key="3">
    <source>
        <dbReference type="EMBL" id="MFC6006214.1"/>
    </source>
</evidence>
<dbReference type="InterPro" id="IPR049082">
    <property type="entry name" value="T7SS_signal"/>
</dbReference>
<reference evidence="4" key="1">
    <citation type="journal article" date="2019" name="Int. J. Syst. Evol. Microbiol.">
        <title>The Global Catalogue of Microorganisms (GCM) 10K type strain sequencing project: providing services to taxonomists for standard genome sequencing and annotation.</title>
        <authorList>
            <consortium name="The Broad Institute Genomics Platform"/>
            <consortium name="The Broad Institute Genome Sequencing Center for Infectious Disease"/>
            <person name="Wu L."/>
            <person name="Ma J."/>
        </authorList>
    </citation>
    <scope>NUCLEOTIDE SEQUENCE [LARGE SCALE GENOMIC DNA]</scope>
    <source>
        <strain evidence="4">KACC 14249</strain>
    </source>
</reference>